<evidence type="ECO:0000256" key="9">
    <source>
        <dbReference type="ARBA" id="ARBA00048798"/>
    </source>
</evidence>
<gene>
    <name evidence="13" type="ORF">FH5T_22000</name>
</gene>
<comment type="pathway">
    <text evidence="2">Amino-acid biosynthesis; L-isoleucine biosynthesis; L-isoleucine from 2-oxobutanoate: step 4/4.</text>
</comment>
<evidence type="ECO:0000256" key="10">
    <source>
        <dbReference type="ARBA" id="ARBA00049229"/>
    </source>
</evidence>
<dbReference type="InterPro" id="IPR001544">
    <property type="entry name" value="Aminotrans_IV"/>
</dbReference>
<dbReference type="EC" id="2.6.1.42" evidence="6"/>
<comment type="catalytic activity">
    <reaction evidence="8">
        <text>L-valine + 2-oxoglutarate = 3-methyl-2-oxobutanoate + L-glutamate</text>
        <dbReference type="Rhea" id="RHEA:24813"/>
        <dbReference type="ChEBI" id="CHEBI:11851"/>
        <dbReference type="ChEBI" id="CHEBI:16810"/>
        <dbReference type="ChEBI" id="CHEBI:29985"/>
        <dbReference type="ChEBI" id="CHEBI:57762"/>
        <dbReference type="EC" id="2.6.1.42"/>
    </reaction>
</comment>
<dbReference type="Proteomes" id="UP000023772">
    <property type="component" value="Chromosome"/>
</dbReference>
<evidence type="ECO:0000256" key="4">
    <source>
        <dbReference type="ARBA" id="ARBA00005072"/>
    </source>
</evidence>
<dbReference type="InterPro" id="IPR018300">
    <property type="entry name" value="Aminotrans_IV_CS"/>
</dbReference>
<evidence type="ECO:0000256" key="12">
    <source>
        <dbReference type="RuleBase" id="RU004516"/>
    </source>
</evidence>
<evidence type="ECO:0000256" key="2">
    <source>
        <dbReference type="ARBA" id="ARBA00004824"/>
    </source>
</evidence>
<dbReference type="Gene3D" id="3.20.10.10">
    <property type="entry name" value="D-amino Acid Aminotransferase, subunit A, domain 2"/>
    <property type="match status" value="1"/>
</dbReference>
<dbReference type="InterPro" id="IPR036038">
    <property type="entry name" value="Aminotransferase-like"/>
</dbReference>
<comment type="cofactor">
    <cofactor evidence="1 12">
        <name>pyridoxal 5'-phosphate</name>
        <dbReference type="ChEBI" id="CHEBI:597326"/>
    </cofactor>
</comment>
<evidence type="ECO:0000256" key="7">
    <source>
        <dbReference type="ARBA" id="ARBA00022898"/>
    </source>
</evidence>
<keyword evidence="14" id="KW-1185">Reference proteome</keyword>
<name>A0ABM5QDK3_9BACT</name>
<dbReference type="PROSITE" id="PS00770">
    <property type="entry name" value="AA_TRANSFER_CLASS_4"/>
    <property type="match status" value="1"/>
</dbReference>
<comment type="pathway">
    <text evidence="3">Amino-acid biosynthesis; L-valine biosynthesis; L-valine from pyruvate: step 4/4.</text>
</comment>
<comment type="pathway">
    <text evidence="4">Amino-acid biosynthesis; L-leucine biosynthesis; L-leucine from 3-methyl-2-oxobutanoate: step 4/4.</text>
</comment>
<comment type="catalytic activity">
    <reaction evidence="10">
        <text>L-leucine + 2-oxoglutarate = 4-methyl-2-oxopentanoate + L-glutamate</text>
        <dbReference type="Rhea" id="RHEA:18321"/>
        <dbReference type="ChEBI" id="CHEBI:16810"/>
        <dbReference type="ChEBI" id="CHEBI:17865"/>
        <dbReference type="ChEBI" id="CHEBI:29985"/>
        <dbReference type="ChEBI" id="CHEBI:57427"/>
        <dbReference type="EC" id="2.6.1.42"/>
    </reaction>
</comment>
<dbReference type="Pfam" id="PF01063">
    <property type="entry name" value="Aminotran_4"/>
    <property type="match status" value="1"/>
</dbReference>
<comment type="similarity">
    <text evidence="5 11">Belongs to the class-IV pyridoxal-phosphate-dependent aminotransferase family.</text>
</comment>
<evidence type="ECO:0000256" key="6">
    <source>
        <dbReference type="ARBA" id="ARBA00013053"/>
    </source>
</evidence>
<evidence type="ECO:0000313" key="14">
    <source>
        <dbReference type="Proteomes" id="UP000023772"/>
    </source>
</evidence>
<dbReference type="Gene3D" id="3.30.470.10">
    <property type="match status" value="1"/>
</dbReference>
<dbReference type="InterPro" id="IPR043132">
    <property type="entry name" value="BCAT-like_C"/>
</dbReference>
<keyword evidence="7 12" id="KW-0663">Pyridoxal phosphate</keyword>
<evidence type="ECO:0000256" key="8">
    <source>
        <dbReference type="ARBA" id="ARBA00048212"/>
    </source>
</evidence>
<evidence type="ECO:0000313" key="13">
    <source>
        <dbReference type="EMBL" id="AHW61386.1"/>
    </source>
</evidence>
<dbReference type="SUPFAM" id="SSF56752">
    <property type="entry name" value="D-aminoacid aminotransferase-like PLP-dependent enzymes"/>
    <property type="match status" value="1"/>
</dbReference>
<protein>
    <recommendedName>
        <fullName evidence="6">branched-chain-amino-acid transaminase</fullName>
        <ecNumber evidence="6">2.6.1.42</ecNumber>
    </recommendedName>
</protein>
<accession>A0ABM5QDK3</accession>
<evidence type="ECO:0000256" key="11">
    <source>
        <dbReference type="RuleBase" id="RU004106"/>
    </source>
</evidence>
<dbReference type="PANTHER" id="PTHR42743:SF11">
    <property type="entry name" value="AMINODEOXYCHORISMATE LYASE"/>
    <property type="match status" value="1"/>
</dbReference>
<proteinExistence type="inferred from homology"/>
<evidence type="ECO:0000256" key="1">
    <source>
        <dbReference type="ARBA" id="ARBA00001933"/>
    </source>
</evidence>
<dbReference type="CDD" id="cd00449">
    <property type="entry name" value="PLPDE_IV"/>
    <property type="match status" value="1"/>
</dbReference>
<dbReference type="EMBL" id="CP007451">
    <property type="protein sequence ID" value="AHW61386.1"/>
    <property type="molecule type" value="Genomic_DNA"/>
</dbReference>
<sequence length="275" mass="31199">MNMALYPLHKYFVFNDRLLPVSTFVPAENEGGIYEVLRVVNGIPLFLDEHLQRMQLSAELAGKEIRYTCAQLEAFLNQLIVRNEVDEGNVLISCKTNLKAFFIAHNYPSAEQYKLGIRCGLLHAERMNPNAKVFQTEVRKQANRLMETLGFYEVLLVDHEERITEGSRSNVFFIRGNEIITPPGKQVLLGITRQKTIACANRLKLKVVEDEIQLDGLTGFDAAFITGTSPKVLPVNEVDGHCFDVDNKVLRSLMIEYDKIIQEDIKKRLSGKAVN</sequence>
<comment type="catalytic activity">
    <reaction evidence="9">
        <text>L-isoleucine + 2-oxoglutarate = (S)-3-methyl-2-oxopentanoate + L-glutamate</text>
        <dbReference type="Rhea" id="RHEA:24801"/>
        <dbReference type="ChEBI" id="CHEBI:16810"/>
        <dbReference type="ChEBI" id="CHEBI:29985"/>
        <dbReference type="ChEBI" id="CHEBI:35146"/>
        <dbReference type="ChEBI" id="CHEBI:58045"/>
        <dbReference type="EC" id="2.6.1.42"/>
    </reaction>
</comment>
<reference evidence="13 14" key="1">
    <citation type="submission" date="2014-03" db="EMBL/GenBank/DDBJ databases">
        <title>Complete genome sequence of a deeply braunched marine Bacteroidia bacterium Draconibacterium orientale type strain FH5T.</title>
        <authorList>
            <person name="Li X."/>
            <person name="Wang X."/>
            <person name="Xie Z."/>
            <person name="Du Z."/>
            <person name="Chen G."/>
        </authorList>
    </citation>
    <scope>NUCLEOTIDE SEQUENCE [LARGE SCALE GENOMIC DNA]</scope>
    <source>
        <strain evidence="13 14">FH5</strain>
    </source>
</reference>
<organism evidence="13 14">
    <name type="scientific">Draconibacterium orientale</name>
    <dbReference type="NCBI Taxonomy" id="1168034"/>
    <lineage>
        <taxon>Bacteria</taxon>
        <taxon>Pseudomonadati</taxon>
        <taxon>Bacteroidota</taxon>
        <taxon>Bacteroidia</taxon>
        <taxon>Marinilabiliales</taxon>
        <taxon>Prolixibacteraceae</taxon>
        <taxon>Draconibacterium</taxon>
    </lineage>
</organism>
<dbReference type="InterPro" id="IPR050571">
    <property type="entry name" value="Class-IV_PLP-Dep_Aminotrnsfr"/>
</dbReference>
<dbReference type="InterPro" id="IPR043131">
    <property type="entry name" value="BCAT-like_N"/>
</dbReference>
<evidence type="ECO:0000256" key="5">
    <source>
        <dbReference type="ARBA" id="ARBA00009320"/>
    </source>
</evidence>
<evidence type="ECO:0000256" key="3">
    <source>
        <dbReference type="ARBA" id="ARBA00004931"/>
    </source>
</evidence>
<dbReference type="PANTHER" id="PTHR42743">
    <property type="entry name" value="AMINO-ACID AMINOTRANSFERASE"/>
    <property type="match status" value="1"/>
</dbReference>